<dbReference type="GO" id="GO:0016740">
    <property type="term" value="F:transferase activity"/>
    <property type="evidence" value="ECO:0007669"/>
    <property type="project" value="UniProtKB-KW"/>
</dbReference>
<protein>
    <submittedName>
        <fullName evidence="2">Polysaccharide pyruvyl transferase family protein</fullName>
    </submittedName>
</protein>
<name>A0ABN0XHI6_9ACTN</name>
<proteinExistence type="predicted"/>
<keyword evidence="2" id="KW-0808">Transferase</keyword>
<reference evidence="2 3" key="1">
    <citation type="journal article" date="2019" name="Int. J. Syst. Evol. Microbiol.">
        <title>The Global Catalogue of Microorganisms (GCM) 10K type strain sequencing project: providing services to taxonomists for standard genome sequencing and annotation.</title>
        <authorList>
            <consortium name="The Broad Institute Genomics Platform"/>
            <consortium name="The Broad Institute Genome Sequencing Center for Infectious Disease"/>
            <person name="Wu L."/>
            <person name="Ma J."/>
        </authorList>
    </citation>
    <scope>NUCLEOTIDE SEQUENCE [LARGE SCALE GENOMIC DNA]</scope>
    <source>
        <strain evidence="2 3">JCM 3146</strain>
    </source>
</reference>
<gene>
    <name evidence="2" type="ORF">GCM10010151_62940</name>
</gene>
<feature type="domain" description="Polysaccharide pyruvyl transferase" evidence="1">
    <location>
        <begin position="184"/>
        <end position="221"/>
    </location>
</feature>
<sequence>MRVLVTGWFSFVHGEVTAGDALALDTVASALARAGMPYDEAWSPVFRPDAMSLEEADPARYTHLVFVCGPVHGEQVRDLHERFPDCHRVAVGVSVIDPADPAVTGFHRVLARDGLGEPDRDLAGLPVGAPPVAGVVLAQGQGEYGARRRHDDVAARLTGWLGERDCAALPLDTRLDRRDWRLCSTADQFVAVVRRLDVVVTTRLHGLVLALRAGVPPLAVDPVDGGGKVSAQAGVWEWPVLPADADVTEFDAAWAWCLSEEGRRAARDRATAPPAALGRLIEALSASHAPGPA</sequence>
<dbReference type="Proteomes" id="UP001501822">
    <property type="component" value="Unassembled WGS sequence"/>
</dbReference>
<dbReference type="Pfam" id="PF04230">
    <property type="entry name" value="PS_pyruv_trans"/>
    <property type="match status" value="1"/>
</dbReference>
<dbReference type="RefSeq" id="WP_252803582.1">
    <property type="nucleotide sequence ID" value="NZ_BAAABM010000064.1"/>
</dbReference>
<accession>A0ABN0XHI6</accession>
<comment type="caution">
    <text evidence="2">The sequence shown here is derived from an EMBL/GenBank/DDBJ whole genome shotgun (WGS) entry which is preliminary data.</text>
</comment>
<dbReference type="EMBL" id="BAAABM010000064">
    <property type="protein sequence ID" value="GAA0364379.1"/>
    <property type="molecule type" value="Genomic_DNA"/>
</dbReference>
<evidence type="ECO:0000259" key="1">
    <source>
        <dbReference type="Pfam" id="PF04230"/>
    </source>
</evidence>
<evidence type="ECO:0000313" key="3">
    <source>
        <dbReference type="Proteomes" id="UP001501822"/>
    </source>
</evidence>
<organism evidence="2 3">
    <name type="scientific">Actinoallomurus spadix</name>
    <dbReference type="NCBI Taxonomy" id="79912"/>
    <lineage>
        <taxon>Bacteria</taxon>
        <taxon>Bacillati</taxon>
        <taxon>Actinomycetota</taxon>
        <taxon>Actinomycetes</taxon>
        <taxon>Streptosporangiales</taxon>
        <taxon>Thermomonosporaceae</taxon>
        <taxon>Actinoallomurus</taxon>
    </lineage>
</organism>
<evidence type="ECO:0000313" key="2">
    <source>
        <dbReference type="EMBL" id="GAA0364379.1"/>
    </source>
</evidence>
<keyword evidence="3" id="KW-1185">Reference proteome</keyword>
<dbReference type="InterPro" id="IPR007345">
    <property type="entry name" value="Polysacch_pyruvyl_Trfase"/>
</dbReference>